<feature type="region of interest" description="Disordered" evidence="1">
    <location>
        <begin position="24"/>
        <end position="48"/>
    </location>
</feature>
<dbReference type="Gene3D" id="1.20.120.20">
    <property type="entry name" value="Apolipoprotein"/>
    <property type="match status" value="1"/>
</dbReference>
<feature type="region of interest" description="Disordered" evidence="1">
    <location>
        <begin position="82"/>
        <end position="122"/>
    </location>
</feature>
<dbReference type="EMBL" id="WELI01000001">
    <property type="protein sequence ID" value="KAB7732473.1"/>
    <property type="molecule type" value="Genomic_DNA"/>
</dbReference>
<evidence type="ECO:0000256" key="1">
    <source>
        <dbReference type="SAM" id="MobiDB-lite"/>
    </source>
</evidence>
<comment type="caution">
    <text evidence="2">The sequence shown here is derived from an EMBL/GenBank/DDBJ whole genome shotgun (WGS) entry which is preliminary data.</text>
</comment>
<name>A0A7J5U454_9BACT</name>
<dbReference type="PANTHER" id="PTHR35792:SF1">
    <property type="entry name" value="SLL0268 PROTEIN"/>
    <property type="match status" value="1"/>
</dbReference>
<proteinExistence type="predicted"/>
<evidence type="ECO:0000313" key="2">
    <source>
        <dbReference type="EMBL" id="KAB7732473.1"/>
    </source>
</evidence>
<gene>
    <name evidence="2" type="ORF">F5984_00485</name>
</gene>
<sequence>MRSTRDFLTGVLTGVAIGLLTAPRSGKETRDKLKEEANKRSGDLKDQWNKGVEQVKQGYEQAKTQVSEYTDKAKQQLNEYKSQAQNEYDKQRAKSQYNDTVDQLADNTESGINSTRESLKID</sequence>
<reference evidence="2 3" key="1">
    <citation type="submission" date="2019-10" db="EMBL/GenBank/DDBJ databases">
        <title>Rudanella paleaurantiibacter sp. nov., isolated from sludge.</title>
        <authorList>
            <person name="Xu S.Q."/>
        </authorList>
    </citation>
    <scope>NUCLEOTIDE SEQUENCE [LARGE SCALE GENOMIC DNA]</scope>
    <source>
        <strain evidence="2 3">HX-22-17</strain>
    </source>
</reference>
<dbReference type="RefSeq" id="WP_152121802.1">
    <property type="nucleotide sequence ID" value="NZ_WELI01000001.1"/>
</dbReference>
<dbReference type="PANTHER" id="PTHR35792">
    <property type="entry name" value="GENERAL STRESS PROTEIN"/>
    <property type="match status" value="1"/>
</dbReference>
<dbReference type="Proteomes" id="UP000488299">
    <property type="component" value="Unassembled WGS sequence"/>
</dbReference>
<organism evidence="2 3">
    <name type="scientific">Rudanella paleaurantiibacter</name>
    <dbReference type="NCBI Taxonomy" id="2614655"/>
    <lineage>
        <taxon>Bacteria</taxon>
        <taxon>Pseudomonadati</taxon>
        <taxon>Bacteroidota</taxon>
        <taxon>Cytophagia</taxon>
        <taxon>Cytophagales</taxon>
        <taxon>Cytophagaceae</taxon>
        <taxon>Rudanella</taxon>
    </lineage>
</organism>
<dbReference type="InterPro" id="IPR052928">
    <property type="entry name" value="Desiccation-related_membrane"/>
</dbReference>
<feature type="compositionally biased region" description="Polar residues" evidence="1">
    <location>
        <begin position="94"/>
        <end position="116"/>
    </location>
</feature>
<protein>
    <submittedName>
        <fullName evidence="2">YtxH domain-containing protein</fullName>
    </submittedName>
</protein>
<dbReference type="Pfam" id="PF12732">
    <property type="entry name" value="YtxH"/>
    <property type="match status" value="1"/>
</dbReference>
<accession>A0A7J5U454</accession>
<dbReference type="InterPro" id="IPR024623">
    <property type="entry name" value="YtxH"/>
</dbReference>
<feature type="compositionally biased region" description="Basic and acidic residues" evidence="1">
    <location>
        <begin position="25"/>
        <end position="48"/>
    </location>
</feature>
<keyword evidence="3" id="KW-1185">Reference proteome</keyword>
<dbReference type="AlphaFoldDB" id="A0A7J5U454"/>
<evidence type="ECO:0000313" key="3">
    <source>
        <dbReference type="Proteomes" id="UP000488299"/>
    </source>
</evidence>